<keyword evidence="12" id="KW-0694">RNA-binding</keyword>
<dbReference type="Gene3D" id="3.30.930.10">
    <property type="entry name" value="Bira Bifunctional Protein, Domain 2"/>
    <property type="match status" value="1"/>
</dbReference>
<proteinExistence type="inferred from homology"/>
<dbReference type="Pfam" id="PF01411">
    <property type="entry name" value="tRNA-synt_2c"/>
    <property type="match status" value="1"/>
</dbReference>
<evidence type="ECO:0000256" key="10">
    <source>
        <dbReference type="ARBA" id="ARBA00022833"/>
    </source>
</evidence>
<evidence type="ECO:0000256" key="3">
    <source>
        <dbReference type="ARBA" id="ARBA00008226"/>
    </source>
</evidence>
<evidence type="ECO:0000256" key="1">
    <source>
        <dbReference type="ARBA" id="ARBA00001947"/>
    </source>
</evidence>
<dbReference type="PANTHER" id="PTHR11777:SF9">
    <property type="entry name" value="ALANINE--TRNA LIGASE, CYTOPLASMIC"/>
    <property type="match status" value="1"/>
</dbReference>
<dbReference type="Gene3D" id="3.10.310.40">
    <property type="match status" value="1"/>
</dbReference>
<comment type="cofactor">
    <cofactor evidence="1">
        <name>Zn(2+)</name>
        <dbReference type="ChEBI" id="CHEBI:29105"/>
    </cofactor>
</comment>
<dbReference type="InterPro" id="IPR023033">
    <property type="entry name" value="Ala_tRNA_ligase_euk/bac"/>
</dbReference>
<dbReference type="FunFam" id="3.30.930.10:FF:000004">
    <property type="entry name" value="Alanine--tRNA ligase"/>
    <property type="match status" value="1"/>
</dbReference>
<dbReference type="GO" id="GO:0000049">
    <property type="term" value="F:tRNA binding"/>
    <property type="evidence" value="ECO:0007669"/>
    <property type="project" value="UniProtKB-KW"/>
</dbReference>
<feature type="domain" description="Alanyl-transfer RNA synthetases family profile" evidence="15">
    <location>
        <begin position="1"/>
        <end position="701"/>
    </location>
</feature>
<sequence length="867" mass="95800">VKTKQIRKTYFDYFVSKDHELVDSSSLIPQNDPSLLFTNAGMVPFKDVLLGVEKRPYTRAVSSQRCLRVGGKHNDLENVGYTARHHTFFEMLGNFSFGDYFKREAIEFAWDLLTNKYSLSTDKLWVTVFKDDDESEAIWKEEIGIPADRISRLDEEENFWTMGDTGPCGPCSEIYYDHGPHVEGSPPAMGADPGDRFIEIWNLVFAQFDRSKDGTLSPLPNPCVDTGMGLERMAAVLQGKHNNFETDLFAPLIKEAASICGTKDLNDPSLKVIADHLRASAFLVADGISPSNEGRGYVLRRIIRRALRHADKLGSKQPVLSSMVPILVKQMSNAYPILKKNSKLIKANILQEEEQFASTLVQGMGLLKEEVKNLKGKTIPGELIFRLYDTYGFPPDMTADFARENNLKVDLKGYEEAMAKQKERGREASAFGSVIPESLNLKGSTKFVGYEKDEVKAKILELVSLSDGKAQEKLNKNQEAVVILDKTSFYAESGGQVGDSGVLNGNKFEFEIKDTQKIGDHVGHVGSLTTGSAFKGDSVVAKINQQARSKTVLNHSATHLLNSALRTVLGDHIEQRGSLVNEDKLRFDFVHKKQVSKEEIKQIEAIVNSEIRANSEAITETMPIKEAEKKGALAFFGDKYGEQVRVLSMGGDFSVELCGGTHVQRTGDIGYFKVMAETSISAGVRRIEALTGEAALNLSQDSHDNLDSLALQLNTSPEQVSEKVSQLIETNKSLKQDVDKLKSSNLSATASDLSLESEEIEGIKVFAHKMEGLDSSALRETADQLRNKEKNSLIVLISIFEDKIPIVIARHKDLEKVDARKLMDHMVNLLGGSGGGRSDFSQGGIENVEDIDIALASLSEFLVSLNS</sequence>
<feature type="non-terminal residue" evidence="16">
    <location>
        <position position="1"/>
    </location>
</feature>
<dbReference type="GO" id="GO:0045892">
    <property type="term" value="P:negative regulation of DNA-templated transcription"/>
    <property type="evidence" value="ECO:0007669"/>
    <property type="project" value="TreeGrafter"/>
</dbReference>
<evidence type="ECO:0000313" key="16">
    <source>
        <dbReference type="EMBL" id="SUZ55601.1"/>
    </source>
</evidence>
<accession>A0A381NLW4</accession>
<dbReference type="InterPro" id="IPR018165">
    <property type="entry name" value="Ala-tRNA-synth_IIc_core"/>
</dbReference>
<dbReference type="EC" id="6.1.1.7" evidence="4"/>
<keyword evidence="11" id="KW-0067">ATP-binding</keyword>
<dbReference type="GO" id="GO:0002161">
    <property type="term" value="F:aminoacyl-tRNA deacylase activity"/>
    <property type="evidence" value="ECO:0007669"/>
    <property type="project" value="TreeGrafter"/>
</dbReference>
<dbReference type="InterPro" id="IPR050058">
    <property type="entry name" value="Ala-tRNA_ligase"/>
</dbReference>
<dbReference type="InterPro" id="IPR018163">
    <property type="entry name" value="Thr/Ala-tRNA-synth_IIc_edit"/>
</dbReference>
<comment type="similarity">
    <text evidence="3">Belongs to the class-II aminoacyl-tRNA synthetase family.</text>
</comment>
<dbReference type="SUPFAM" id="SSF55186">
    <property type="entry name" value="ThrRS/AlaRS common domain"/>
    <property type="match status" value="1"/>
</dbReference>
<evidence type="ECO:0000259" key="15">
    <source>
        <dbReference type="PROSITE" id="PS50860"/>
    </source>
</evidence>
<dbReference type="HAMAP" id="MF_00036_B">
    <property type="entry name" value="Ala_tRNA_synth_B"/>
    <property type="match status" value="1"/>
</dbReference>
<dbReference type="Gene3D" id="3.30.54.20">
    <property type="match status" value="1"/>
</dbReference>
<evidence type="ECO:0000256" key="2">
    <source>
        <dbReference type="ARBA" id="ARBA00004496"/>
    </source>
</evidence>
<dbReference type="InterPro" id="IPR018162">
    <property type="entry name" value="Ala-tRNA-ligase_IIc_anticod-bd"/>
</dbReference>
<evidence type="ECO:0000256" key="12">
    <source>
        <dbReference type="ARBA" id="ARBA00022884"/>
    </source>
</evidence>
<dbReference type="CDD" id="cd00673">
    <property type="entry name" value="AlaRS_core"/>
    <property type="match status" value="1"/>
</dbReference>
<dbReference type="InterPro" id="IPR012947">
    <property type="entry name" value="tRNA_SAD"/>
</dbReference>
<reference evidence="16" key="1">
    <citation type="submission" date="2018-05" db="EMBL/GenBank/DDBJ databases">
        <authorList>
            <person name="Lanie J.A."/>
            <person name="Ng W.-L."/>
            <person name="Kazmierczak K.M."/>
            <person name="Andrzejewski T.M."/>
            <person name="Davidsen T.M."/>
            <person name="Wayne K.J."/>
            <person name="Tettelin H."/>
            <person name="Glass J.I."/>
            <person name="Rusch D."/>
            <person name="Podicherti R."/>
            <person name="Tsui H.-C.T."/>
            <person name="Winkler M.E."/>
        </authorList>
    </citation>
    <scope>NUCLEOTIDE SEQUENCE</scope>
</reference>
<dbReference type="GO" id="GO:0005524">
    <property type="term" value="F:ATP binding"/>
    <property type="evidence" value="ECO:0007669"/>
    <property type="project" value="UniProtKB-KW"/>
</dbReference>
<dbReference type="FunFam" id="3.30.54.20:FF:000001">
    <property type="entry name" value="Alanine--tRNA ligase"/>
    <property type="match status" value="1"/>
</dbReference>
<dbReference type="InterPro" id="IPR045864">
    <property type="entry name" value="aa-tRNA-synth_II/BPL/LPL"/>
</dbReference>
<dbReference type="GO" id="GO:0004813">
    <property type="term" value="F:alanine-tRNA ligase activity"/>
    <property type="evidence" value="ECO:0007669"/>
    <property type="project" value="UniProtKB-EC"/>
</dbReference>
<dbReference type="PROSITE" id="PS50860">
    <property type="entry name" value="AA_TRNA_LIGASE_II_ALA"/>
    <property type="match status" value="1"/>
</dbReference>
<evidence type="ECO:0000256" key="8">
    <source>
        <dbReference type="ARBA" id="ARBA00022723"/>
    </source>
</evidence>
<dbReference type="Gene3D" id="2.40.30.130">
    <property type="match status" value="1"/>
</dbReference>
<evidence type="ECO:0000256" key="4">
    <source>
        <dbReference type="ARBA" id="ARBA00013168"/>
    </source>
</evidence>
<dbReference type="PANTHER" id="PTHR11777">
    <property type="entry name" value="ALANYL-TRNA SYNTHETASE"/>
    <property type="match status" value="1"/>
</dbReference>
<keyword evidence="10" id="KW-0862">Zinc</keyword>
<evidence type="ECO:0000256" key="13">
    <source>
        <dbReference type="ARBA" id="ARBA00022917"/>
    </source>
</evidence>
<keyword evidence="14" id="KW-0030">Aminoacyl-tRNA synthetase</keyword>
<gene>
    <name evidence="16" type="ORF">METZ01_LOCUS8455</name>
</gene>
<dbReference type="InterPro" id="IPR003156">
    <property type="entry name" value="DHHA1_dom"/>
</dbReference>
<organism evidence="16">
    <name type="scientific">marine metagenome</name>
    <dbReference type="NCBI Taxonomy" id="408172"/>
    <lineage>
        <taxon>unclassified sequences</taxon>
        <taxon>metagenomes</taxon>
        <taxon>ecological metagenomes</taxon>
    </lineage>
</organism>
<evidence type="ECO:0000256" key="6">
    <source>
        <dbReference type="ARBA" id="ARBA00022555"/>
    </source>
</evidence>
<dbReference type="SUPFAM" id="SSF101353">
    <property type="entry name" value="Putative anticodon-binding domain of alanyl-tRNA synthetase (AlaRS)"/>
    <property type="match status" value="1"/>
</dbReference>
<dbReference type="NCBIfam" id="TIGR00344">
    <property type="entry name" value="alaS"/>
    <property type="match status" value="1"/>
</dbReference>
<dbReference type="Pfam" id="PF07973">
    <property type="entry name" value="tRNA_SAD"/>
    <property type="match status" value="1"/>
</dbReference>
<dbReference type="EMBL" id="UINC01000451">
    <property type="protein sequence ID" value="SUZ55601.1"/>
    <property type="molecule type" value="Genomic_DNA"/>
</dbReference>
<evidence type="ECO:0000256" key="14">
    <source>
        <dbReference type="ARBA" id="ARBA00023146"/>
    </source>
</evidence>
<dbReference type="InterPro" id="IPR002318">
    <property type="entry name" value="Ala-tRNA-lgiase_IIc"/>
</dbReference>
<dbReference type="FunFam" id="3.10.310.40:FF:000001">
    <property type="entry name" value="Alanine--tRNA ligase"/>
    <property type="match status" value="1"/>
</dbReference>
<evidence type="ECO:0000256" key="5">
    <source>
        <dbReference type="ARBA" id="ARBA00017959"/>
    </source>
</evidence>
<evidence type="ECO:0000256" key="7">
    <source>
        <dbReference type="ARBA" id="ARBA00022598"/>
    </source>
</evidence>
<keyword evidence="13" id="KW-0648">Protein biosynthesis</keyword>
<dbReference type="AlphaFoldDB" id="A0A381NLW4"/>
<dbReference type="Gene3D" id="6.10.250.550">
    <property type="match status" value="1"/>
</dbReference>
<protein>
    <recommendedName>
        <fullName evidence="5">Alanine--tRNA ligase</fullName>
        <ecNumber evidence="4">6.1.1.7</ecNumber>
    </recommendedName>
</protein>
<dbReference type="InterPro" id="IPR009000">
    <property type="entry name" value="Transl_B-barrel_sf"/>
</dbReference>
<evidence type="ECO:0000256" key="11">
    <source>
        <dbReference type="ARBA" id="ARBA00022840"/>
    </source>
</evidence>
<dbReference type="InterPro" id="IPR018164">
    <property type="entry name" value="Ala-tRNA-synth_IIc_N"/>
</dbReference>
<dbReference type="PRINTS" id="PR00980">
    <property type="entry name" value="TRNASYNTHALA"/>
</dbReference>
<dbReference type="SUPFAM" id="SSF55681">
    <property type="entry name" value="Class II aaRS and biotin synthetases"/>
    <property type="match status" value="1"/>
</dbReference>
<dbReference type="GO" id="GO:0005829">
    <property type="term" value="C:cytosol"/>
    <property type="evidence" value="ECO:0007669"/>
    <property type="project" value="TreeGrafter"/>
</dbReference>
<dbReference type="FunFam" id="3.30.980.10:FF:000004">
    <property type="entry name" value="Alanine--tRNA ligase, cytoplasmic"/>
    <property type="match status" value="1"/>
</dbReference>
<keyword evidence="7" id="KW-0436">Ligase</keyword>
<comment type="subcellular location">
    <subcellularLocation>
        <location evidence="2">Cytoplasm</location>
    </subcellularLocation>
</comment>
<dbReference type="Gene3D" id="3.30.980.10">
    <property type="entry name" value="Threonyl-trna Synthetase, Chain A, domain 2"/>
    <property type="match status" value="1"/>
</dbReference>
<keyword evidence="6" id="KW-0820">tRNA-binding</keyword>
<keyword evidence="8" id="KW-0479">Metal-binding</keyword>
<dbReference type="FunFam" id="2.40.30.130:FF:000001">
    <property type="entry name" value="Alanine--tRNA ligase"/>
    <property type="match status" value="1"/>
</dbReference>
<name>A0A381NLW4_9ZZZZ</name>
<dbReference type="GO" id="GO:0046872">
    <property type="term" value="F:metal ion binding"/>
    <property type="evidence" value="ECO:0007669"/>
    <property type="project" value="UniProtKB-KW"/>
</dbReference>
<dbReference type="SUPFAM" id="SSF50447">
    <property type="entry name" value="Translation proteins"/>
    <property type="match status" value="1"/>
</dbReference>
<dbReference type="GO" id="GO:0006419">
    <property type="term" value="P:alanyl-tRNA aminoacylation"/>
    <property type="evidence" value="ECO:0007669"/>
    <property type="project" value="InterPro"/>
</dbReference>
<evidence type="ECO:0000256" key="9">
    <source>
        <dbReference type="ARBA" id="ARBA00022741"/>
    </source>
</evidence>
<dbReference type="SMART" id="SM00863">
    <property type="entry name" value="tRNA_SAD"/>
    <property type="match status" value="1"/>
</dbReference>
<dbReference type="Pfam" id="PF02272">
    <property type="entry name" value="DHHA1"/>
    <property type="match status" value="1"/>
</dbReference>
<keyword evidence="9" id="KW-0547">Nucleotide-binding</keyword>